<feature type="site" description="Participates in a stacking interaction with the thymidine ring of dTDP-4-oxo-6-deoxyglucose" evidence="9">
    <location>
        <position position="117"/>
    </location>
</feature>
<feature type="active site" description="Proton donor" evidence="8">
    <location>
        <position position="111"/>
    </location>
</feature>
<dbReference type="Gene3D" id="2.60.120.10">
    <property type="entry name" value="Jelly Rolls"/>
    <property type="match status" value="1"/>
</dbReference>
<name>A0A7W6JFG0_9CAUL</name>
<comment type="catalytic activity">
    <reaction evidence="1">
        <text>dTDP-4-dehydro-6-deoxy-alpha-D-glucose = dTDP-4-dehydro-beta-L-rhamnose</text>
        <dbReference type="Rhea" id="RHEA:16969"/>
        <dbReference type="ChEBI" id="CHEBI:57649"/>
        <dbReference type="ChEBI" id="CHEBI:62830"/>
        <dbReference type="EC" id="5.1.3.13"/>
    </reaction>
</comment>
<dbReference type="GO" id="GO:0008830">
    <property type="term" value="F:dTDP-4-dehydrorhamnose 3,5-epimerase activity"/>
    <property type="evidence" value="ECO:0007669"/>
    <property type="project" value="UniProtKB-EC"/>
</dbReference>
<dbReference type="Proteomes" id="UP000529946">
    <property type="component" value="Unassembled WGS sequence"/>
</dbReference>
<evidence type="ECO:0000256" key="1">
    <source>
        <dbReference type="ARBA" id="ARBA00001298"/>
    </source>
</evidence>
<dbReference type="PANTHER" id="PTHR21047:SF2">
    <property type="entry name" value="THYMIDINE DIPHOSPHO-4-KETO-RHAMNOSE 3,5-EPIMERASE"/>
    <property type="match status" value="1"/>
</dbReference>
<dbReference type="GO" id="GO:0005829">
    <property type="term" value="C:cytosol"/>
    <property type="evidence" value="ECO:0007669"/>
    <property type="project" value="TreeGrafter"/>
</dbReference>
<dbReference type="AlphaFoldDB" id="A0A7W6JFG0"/>
<evidence type="ECO:0000256" key="9">
    <source>
        <dbReference type="PIRSR" id="PIRSR600888-3"/>
    </source>
</evidence>
<evidence type="ECO:0000256" key="7">
    <source>
        <dbReference type="ARBA" id="ARBA00033311"/>
    </source>
</evidence>
<proteinExistence type="predicted"/>
<dbReference type="Pfam" id="PF00908">
    <property type="entry name" value="dTDP_sugar_isom"/>
    <property type="match status" value="1"/>
</dbReference>
<comment type="caution">
    <text evidence="10">The sequence shown here is derived from an EMBL/GenBank/DDBJ whole genome shotgun (WGS) entry which is preliminary data.</text>
</comment>
<evidence type="ECO:0000256" key="5">
    <source>
        <dbReference type="ARBA" id="ARBA00029758"/>
    </source>
</evidence>
<organism evidence="10 11">
    <name type="scientific">Brevundimonas lenta</name>
    <dbReference type="NCBI Taxonomy" id="424796"/>
    <lineage>
        <taxon>Bacteria</taxon>
        <taxon>Pseudomonadati</taxon>
        <taxon>Pseudomonadota</taxon>
        <taxon>Alphaproteobacteria</taxon>
        <taxon>Caulobacterales</taxon>
        <taxon>Caulobacteraceae</taxon>
        <taxon>Brevundimonas</taxon>
    </lineage>
</organism>
<dbReference type="GO" id="GO:0000271">
    <property type="term" value="P:polysaccharide biosynthetic process"/>
    <property type="evidence" value="ECO:0007669"/>
    <property type="project" value="TreeGrafter"/>
</dbReference>
<dbReference type="InterPro" id="IPR000888">
    <property type="entry name" value="RmlC-like"/>
</dbReference>
<dbReference type="InterPro" id="IPR014710">
    <property type="entry name" value="RmlC-like_jellyroll"/>
</dbReference>
<dbReference type="InterPro" id="IPR011051">
    <property type="entry name" value="RmlC_Cupin_sf"/>
</dbReference>
<sequence length="158" mass="17451">MDPFVRLDQTTVRREDNRGWLEVLYESDAMVLKRSFSKAGVFRGLHVQRAPSAQTKVIRVVEGSIVDVLVSIEDPSRELKTATLTPADGWVRIDSQYAHGFYALQDTVFEYVCDGGYDEASEEAYSIADRLPALLGVETVILSDKDRAAPPLTAAGAE</sequence>
<evidence type="ECO:0000256" key="8">
    <source>
        <dbReference type="PIRSR" id="PIRSR600888-1"/>
    </source>
</evidence>
<evidence type="ECO:0000313" key="11">
    <source>
        <dbReference type="Proteomes" id="UP000529946"/>
    </source>
</evidence>
<keyword evidence="10" id="KW-0413">Isomerase</keyword>
<dbReference type="SUPFAM" id="SSF51182">
    <property type="entry name" value="RmlC-like cupins"/>
    <property type="match status" value="1"/>
</dbReference>
<dbReference type="RefSeq" id="WP_183205285.1">
    <property type="nucleotide sequence ID" value="NZ_BAAAER010000003.1"/>
</dbReference>
<gene>
    <name evidence="10" type="ORF">GGR12_002999</name>
</gene>
<dbReference type="EC" id="5.1.3.13" evidence="3"/>
<protein>
    <recommendedName>
        <fullName evidence="4">dTDP-4-dehydrorhamnose 3,5-epimerase</fullName>
        <ecNumber evidence="3">5.1.3.13</ecNumber>
    </recommendedName>
    <alternativeName>
        <fullName evidence="6">Thymidine diphospho-4-keto-rhamnose 3,5-epimerase</fullName>
    </alternativeName>
    <alternativeName>
        <fullName evidence="5">dTDP-4-keto-6-deoxyglucose 3,5-epimerase</fullName>
    </alternativeName>
    <alternativeName>
        <fullName evidence="7">dTDP-6-deoxy-D-xylo-4-hexulose 3,5-epimerase</fullName>
    </alternativeName>
</protein>
<evidence type="ECO:0000256" key="2">
    <source>
        <dbReference type="ARBA" id="ARBA00001997"/>
    </source>
</evidence>
<evidence type="ECO:0000256" key="4">
    <source>
        <dbReference type="ARBA" id="ARBA00019595"/>
    </source>
</evidence>
<evidence type="ECO:0000313" key="10">
    <source>
        <dbReference type="EMBL" id="MBB4084111.1"/>
    </source>
</evidence>
<feature type="active site" description="Proton acceptor" evidence="8">
    <location>
        <position position="46"/>
    </location>
</feature>
<accession>A0A7W6JFG0</accession>
<dbReference type="PANTHER" id="PTHR21047">
    <property type="entry name" value="DTDP-6-DEOXY-D-GLUCOSE-3,5 EPIMERASE"/>
    <property type="match status" value="1"/>
</dbReference>
<reference evidence="10 11" key="1">
    <citation type="submission" date="2020-08" db="EMBL/GenBank/DDBJ databases">
        <title>Genomic Encyclopedia of Type Strains, Phase IV (KMG-IV): sequencing the most valuable type-strain genomes for metagenomic binning, comparative biology and taxonomic classification.</title>
        <authorList>
            <person name="Goeker M."/>
        </authorList>
    </citation>
    <scope>NUCLEOTIDE SEQUENCE [LARGE SCALE GENOMIC DNA]</scope>
    <source>
        <strain evidence="10 11">DSM 23960</strain>
    </source>
</reference>
<evidence type="ECO:0000256" key="3">
    <source>
        <dbReference type="ARBA" id="ARBA00012098"/>
    </source>
</evidence>
<dbReference type="EMBL" id="JACIDM010000003">
    <property type="protein sequence ID" value="MBB4084111.1"/>
    <property type="molecule type" value="Genomic_DNA"/>
</dbReference>
<comment type="function">
    <text evidence="2">Catalyzes the epimerization of the C3' and C5'positions of dTDP-6-deoxy-D-xylo-4-hexulose, forming dTDP-6-deoxy-L-lyxo-4-hexulose.</text>
</comment>
<evidence type="ECO:0000256" key="6">
    <source>
        <dbReference type="ARBA" id="ARBA00031424"/>
    </source>
</evidence>
<keyword evidence="11" id="KW-1185">Reference proteome</keyword>